<protein>
    <recommendedName>
        <fullName evidence="4">Nudix hydrolase domain-containing protein</fullName>
    </recommendedName>
</protein>
<name>A0A8J3JMC7_9ACTN</name>
<accession>A0A8J3JMC7</accession>
<dbReference type="Pfam" id="PF00293">
    <property type="entry name" value="NUDIX"/>
    <property type="match status" value="1"/>
</dbReference>
<dbReference type="InterPro" id="IPR020084">
    <property type="entry name" value="NUDIX_hydrolase_CS"/>
</dbReference>
<gene>
    <name evidence="5" type="ORF">Cba03nite_29490</name>
</gene>
<evidence type="ECO:0000313" key="6">
    <source>
        <dbReference type="Proteomes" id="UP000601223"/>
    </source>
</evidence>
<dbReference type="SUPFAM" id="SSF55811">
    <property type="entry name" value="Nudix"/>
    <property type="match status" value="1"/>
</dbReference>
<evidence type="ECO:0000256" key="2">
    <source>
        <dbReference type="ARBA" id="ARBA00022801"/>
    </source>
</evidence>
<dbReference type="PROSITE" id="PS51462">
    <property type="entry name" value="NUDIX"/>
    <property type="match status" value="1"/>
</dbReference>
<dbReference type="PANTHER" id="PTHR43736:SF1">
    <property type="entry name" value="DIHYDRONEOPTERIN TRIPHOSPHATE DIPHOSPHATASE"/>
    <property type="match status" value="1"/>
</dbReference>
<dbReference type="InterPro" id="IPR000086">
    <property type="entry name" value="NUDIX_hydrolase_dom"/>
</dbReference>
<dbReference type="Proteomes" id="UP000601223">
    <property type="component" value="Unassembled WGS sequence"/>
</dbReference>
<evidence type="ECO:0000313" key="5">
    <source>
        <dbReference type="EMBL" id="GIF81600.1"/>
    </source>
</evidence>
<dbReference type="GO" id="GO:0016787">
    <property type="term" value="F:hydrolase activity"/>
    <property type="evidence" value="ECO:0007669"/>
    <property type="project" value="UniProtKB-KW"/>
</dbReference>
<evidence type="ECO:0000256" key="3">
    <source>
        <dbReference type="RuleBase" id="RU003476"/>
    </source>
</evidence>
<keyword evidence="2 3" id="KW-0378">Hydrolase</keyword>
<reference evidence="5 6" key="1">
    <citation type="submission" date="2021-01" db="EMBL/GenBank/DDBJ databases">
        <title>Whole genome shotgun sequence of Catellatospora bangladeshensis NBRC 107357.</title>
        <authorList>
            <person name="Komaki H."/>
            <person name="Tamura T."/>
        </authorList>
    </citation>
    <scope>NUCLEOTIDE SEQUENCE [LARGE SCALE GENOMIC DNA]</scope>
    <source>
        <strain evidence="5 6">NBRC 107357</strain>
    </source>
</reference>
<feature type="domain" description="Nudix hydrolase" evidence="4">
    <location>
        <begin position="3"/>
        <end position="133"/>
    </location>
</feature>
<keyword evidence="6" id="KW-1185">Reference proteome</keyword>
<dbReference type="InterPro" id="IPR015797">
    <property type="entry name" value="NUDIX_hydrolase-like_dom_sf"/>
</dbReference>
<evidence type="ECO:0000259" key="4">
    <source>
        <dbReference type="PROSITE" id="PS51462"/>
    </source>
</evidence>
<dbReference type="EMBL" id="BONF01000015">
    <property type="protein sequence ID" value="GIF81600.1"/>
    <property type="molecule type" value="Genomic_DNA"/>
</dbReference>
<dbReference type="PRINTS" id="PR00502">
    <property type="entry name" value="NUDIXFAMILY"/>
</dbReference>
<dbReference type="InterPro" id="IPR020476">
    <property type="entry name" value="Nudix_hydrolase"/>
</dbReference>
<dbReference type="AlphaFoldDB" id="A0A8J3JMC7"/>
<proteinExistence type="inferred from homology"/>
<comment type="caution">
    <text evidence="5">The sequence shown here is derived from an EMBL/GenBank/DDBJ whole genome shotgun (WGS) entry which is preliminary data.</text>
</comment>
<dbReference type="Gene3D" id="3.90.79.10">
    <property type="entry name" value="Nucleoside Triphosphate Pyrophosphohydrolase"/>
    <property type="match status" value="1"/>
</dbReference>
<organism evidence="5 6">
    <name type="scientific">Catellatospora bangladeshensis</name>
    <dbReference type="NCBI Taxonomy" id="310355"/>
    <lineage>
        <taxon>Bacteria</taxon>
        <taxon>Bacillati</taxon>
        <taxon>Actinomycetota</taxon>
        <taxon>Actinomycetes</taxon>
        <taxon>Micromonosporales</taxon>
        <taxon>Micromonosporaceae</taxon>
        <taxon>Catellatospora</taxon>
    </lineage>
</organism>
<sequence length="322" mass="35615">MRAAVQVAVILLVNRAGDLLLQQRSSSSARFPGAWGVPGGHCEPGEAPEQTAVRELWEEAGLRPDGAVVLFERHVDAWTDGLIEHCFAAGTVAVQDDVIRDDGGAMIFVPAPEAVAGREFTPGTAEVLKRFLRSPEYARLAGGVPEPYDGDREDDERFAGWDYLGDRYVCPLADEHRTCHRRANLLLAQERADALRAMANDGHRCAFVRLMQWYVDGDRVDELHAIAAAGDDRATVTLYQYLQHRHRAADLETALGRYTESVPRLRIWLAAHIGGDPGRADEALELLSPLLDHDWYAQEARQVAYRIQVGAGRVPPPAGRKR</sequence>
<dbReference type="PANTHER" id="PTHR43736">
    <property type="entry name" value="ADP-RIBOSE PYROPHOSPHATASE"/>
    <property type="match status" value="1"/>
</dbReference>
<comment type="similarity">
    <text evidence="1 3">Belongs to the Nudix hydrolase family.</text>
</comment>
<dbReference type="PROSITE" id="PS00893">
    <property type="entry name" value="NUDIX_BOX"/>
    <property type="match status" value="1"/>
</dbReference>
<evidence type="ECO:0000256" key="1">
    <source>
        <dbReference type="ARBA" id="ARBA00005582"/>
    </source>
</evidence>